<proteinExistence type="predicted"/>
<dbReference type="InterPro" id="IPR025930">
    <property type="entry name" value="NETI"/>
</dbReference>
<keyword evidence="2" id="KW-1185">Reference proteome</keyword>
<sequence>MSKSTIWFEVEEHESISECLERMKAEGYAAVGRKEEPLFQEIGGQPVPIRQIVKFKGVKLKE</sequence>
<protein>
    <recommendedName>
        <fullName evidence="3">NETI motif-containing protein</fullName>
    </recommendedName>
</protein>
<name>A0A1B1RYS9_9BACL</name>
<evidence type="ECO:0000313" key="2">
    <source>
        <dbReference type="Proteomes" id="UP000053354"/>
    </source>
</evidence>
<dbReference type="RefSeq" id="WP_049695141.1">
    <property type="nucleotide sequence ID" value="NZ_CP016540.2"/>
</dbReference>
<dbReference type="Proteomes" id="UP000053354">
    <property type="component" value="Chromosome"/>
</dbReference>
<dbReference type="EMBL" id="CP016540">
    <property type="protein sequence ID" value="ANU26093.1"/>
    <property type="molecule type" value="Genomic_DNA"/>
</dbReference>
<dbReference type="STRING" id="1302659.I858_003465"/>
<dbReference type="AlphaFoldDB" id="A0A1B1RYS9"/>
<gene>
    <name evidence="1" type="ORF">I858_003465</name>
</gene>
<evidence type="ECO:0000313" key="1">
    <source>
        <dbReference type="EMBL" id="ANU26093.1"/>
    </source>
</evidence>
<reference evidence="1" key="1">
    <citation type="submission" date="2016-10" db="EMBL/GenBank/DDBJ databases">
        <authorList>
            <person name="See-Too W.S."/>
        </authorList>
    </citation>
    <scope>NUCLEOTIDE SEQUENCE</scope>
    <source>
        <strain evidence="1">L10.15</strain>
    </source>
</reference>
<dbReference type="KEGG" id="pll:I858_003465"/>
<organism evidence="1 2">
    <name type="scientific">Planococcus versutus</name>
    <dbReference type="NCBI Taxonomy" id="1302659"/>
    <lineage>
        <taxon>Bacteria</taxon>
        <taxon>Bacillati</taxon>
        <taxon>Bacillota</taxon>
        <taxon>Bacilli</taxon>
        <taxon>Bacillales</taxon>
        <taxon>Caryophanaceae</taxon>
        <taxon>Planococcus</taxon>
    </lineage>
</organism>
<accession>A0A1B1RYS9</accession>
<dbReference type="OrthoDB" id="2354098at2"/>
<evidence type="ECO:0008006" key="3">
    <source>
        <dbReference type="Google" id="ProtNLM"/>
    </source>
</evidence>
<dbReference type="Pfam" id="PF14044">
    <property type="entry name" value="NETI"/>
    <property type="match status" value="1"/>
</dbReference>